<name>A0AA36NHW0_9DINO</name>
<dbReference type="Proteomes" id="UP001178507">
    <property type="component" value="Unassembled WGS sequence"/>
</dbReference>
<feature type="compositionally biased region" description="Basic residues" evidence="1">
    <location>
        <begin position="183"/>
        <end position="192"/>
    </location>
</feature>
<feature type="region of interest" description="Disordered" evidence="1">
    <location>
        <begin position="100"/>
        <end position="192"/>
    </location>
</feature>
<feature type="compositionally biased region" description="Polar residues" evidence="1">
    <location>
        <begin position="100"/>
        <end position="113"/>
    </location>
</feature>
<feature type="compositionally biased region" description="Polar residues" evidence="1">
    <location>
        <begin position="134"/>
        <end position="152"/>
    </location>
</feature>
<dbReference type="AlphaFoldDB" id="A0AA36NHW0"/>
<protein>
    <submittedName>
        <fullName evidence="2">Uncharacterized protein</fullName>
    </submittedName>
</protein>
<comment type="caution">
    <text evidence="2">The sequence shown here is derived from an EMBL/GenBank/DDBJ whole genome shotgun (WGS) entry which is preliminary data.</text>
</comment>
<sequence length="192" mass="21262">MDEFMDATVQISAYGLTAGCTLCLDNVPNQLAVLGHFRAMLEMCQNQIEGDPEQEDSWHEVDTQLRLVKLMIKVAQGRRKATKVEVLPCILSTSFKHGSEVSSDVASPVSRSQNRGRRLPKIEPDGPVQEETKTPSSGPSAPRTTIRLSTPRKTLLLLAPDEQTARPPMSSTPRRSRSCPGQRPRRSMRAAR</sequence>
<keyword evidence="3" id="KW-1185">Reference proteome</keyword>
<organism evidence="2 3">
    <name type="scientific">Effrenium voratum</name>
    <dbReference type="NCBI Taxonomy" id="2562239"/>
    <lineage>
        <taxon>Eukaryota</taxon>
        <taxon>Sar</taxon>
        <taxon>Alveolata</taxon>
        <taxon>Dinophyceae</taxon>
        <taxon>Suessiales</taxon>
        <taxon>Symbiodiniaceae</taxon>
        <taxon>Effrenium</taxon>
    </lineage>
</organism>
<dbReference type="EMBL" id="CAUJNA010003535">
    <property type="protein sequence ID" value="CAJ1404316.1"/>
    <property type="molecule type" value="Genomic_DNA"/>
</dbReference>
<evidence type="ECO:0000313" key="3">
    <source>
        <dbReference type="Proteomes" id="UP001178507"/>
    </source>
</evidence>
<evidence type="ECO:0000256" key="1">
    <source>
        <dbReference type="SAM" id="MobiDB-lite"/>
    </source>
</evidence>
<gene>
    <name evidence="2" type="ORF">EVOR1521_LOCUS26779</name>
</gene>
<proteinExistence type="predicted"/>
<evidence type="ECO:0000313" key="2">
    <source>
        <dbReference type="EMBL" id="CAJ1404316.1"/>
    </source>
</evidence>
<reference evidence="2" key="1">
    <citation type="submission" date="2023-08" db="EMBL/GenBank/DDBJ databases">
        <authorList>
            <person name="Chen Y."/>
            <person name="Shah S."/>
            <person name="Dougan E. K."/>
            <person name="Thang M."/>
            <person name="Chan C."/>
        </authorList>
    </citation>
    <scope>NUCLEOTIDE SEQUENCE</scope>
</reference>
<accession>A0AA36NHW0</accession>